<evidence type="ECO:0000313" key="7">
    <source>
        <dbReference type="Proteomes" id="UP000076079"/>
    </source>
</evidence>
<name>A0A143PP51_LUTPR</name>
<reference evidence="6 7" key="1">
    <citation type="journal article" date="2016" name="Genome Announc.">
        <title>First Complete Genome Sequence of a Subdivision 6 Acidobacterium Strain.</title>
        <authorList>
            <person name="Huang S."/>
            <person name="Vieira S."/>
            <person name="Bunk B."/>
            <person name="Riedel T."/>
            <person name="Sproer C."/>
            <person name="Overmann J."/>
        </authorList>
    </citation>
    <scope>NUCLEOTIDE SEQUENCE [LARGE SCALE GENOMIC DNA]</scope>
    <source>
        <strain evidence="7">DSM 100886 HEG_-6_39</strain>
    </source>
</reference>
<evidence type="ECO:0000313" key="6">
    <source>
        <dbReference type="EMBL" id="AMY10156.1"/>
    </source>
</evidence>
<organism evidence="6 7">
    <name type="scientific">Luteitalea pratensis</name>
    <dbReference type="NCBI Taxonomy" id="1855912"/>
    <lineage>
        <taxon>Bacteria</taxon>
        <taxon>Pseudomonadati</taxon>
        <taxon>Acidobacteriota</taxon>
        <taxon>Vicinamibacteria</taxon>
        <taxon>Vicinamibacterales</taxon>
        <taxon>Vicinamibacteraceae</taxon>
        <taxon>Luteitalea</taxon>
    </lineage>
</organism>
<evidence type="ECO:0000256" key="1">
    <source>
        <dbReference type="ARBA" id="ARBA00004370"/>
    </source>
</evidence>
<gene>
    <name evidence="6" type="primary">ccmE</name>
    <name evidence="6" type="ORF">LuPra_03385</name>
</gene>
<keyword evidence="2" id="KW-0408">Iron</keyword>
<dbReference type="Gene3D" id="2.40.50.140">
    <property type="entry name" value="Nucleic acid-binding proteins"/>
    <property type="match status" value="1"/>
</dbReference>
<dbReference type="Proteomes" id="UP000076079">
    <property type="component" value="Chromosome"/>
</dbReference>
<evidence type="ECO:0000256" key="2">
    <source>
        <dbReference type="ARBA" id="ARBA00022617"/>
    </source>
</evidence>
<dbReference type="GO" id="GO:0017003">
    <property type="term" value="P:protein-heme linkage"/>
    <property type="evidence" value="ECO:0007669"/>
    <property type="project" value="InterPro"/>
</dbReference>
<feature type="compositionally biased region" description="Polar residues" evidence="5">
    <location>
        <begin position="135"/>
        <end position="149"/>
    </location>
</feature>
<dbReference type="RefSeq" id="WP_110171825.1">
    <property type="nucleotide sequence ID" value="NZ_CP015136.1"/>
</dbReference>
<dbReference type="AlphaFoldDB" id="A0A143PP51"/>
<evidence type="ECO:0000256" key="5">
    <source>
        <dbReference type="SAM" id="MobiDB-lite"/>
    </source>
</evidence>
<dbReference type="GO" id="GO:0005886">
    <property type="term" value="C:plasma membrane"/>
    <property type="evidence" value="ECO:0007669"/>
    <property type="project" value="InterPro"/>
</dbReference>
<keyword evidence="4" id="KW-0472">Membrane</keyword>
<keyword evidence="3" id="KW-0201">Cytochrome c-type biogenesis</keyword>
<dbReference type="InterPro" id="IPR004329">
    <property type="entry name" value="CcmE"/>
</dbReference>
<dbReference type="STRING" id="1855912.LuPra_03385"/>
<evidence type="ECO:0000256" key="4">
    <source>
        <dbReference type="ARBA" id="ARBA00023136"/>
    </source>
</evidence>
<dbReference type="Pfam" id="PF03100">
    <property type="entry name" value="CcmE"/>
    <property type="match status" value="1"/>
</dbReference>
<dbReference type="KEGG" id="abac:LuPra_03385"/>
<proteinExistence type="predicted"/>
<dbReference type="GO" id="GO:0020037">
    <property type="term" value="F:heme binding"/>
    <property type="evidence" value="ECO:0007669"/>
    <property type="project" value="InterPro"/>
</dbReference>
<reference evidence="7" key="2">
    <citation type="submission" date="2016-04" db="EMBL/GenBank/DDBJ databases">
        <title>First Complete Genome Sequence of a Subdivision 6 Acidobacterium.</title>
        <authorList>
            <person name="Huang S."/>
            <person name="Vieira S."/>
            <person name="Bunk B."/>
            <person name="Riedel T."/>
            <person name="Sproeer C."/>
            <person name="Overmann J."/>
        </authorList>
    </citation>
    <scope>NUCLEOTIDE SEQUENCE [LARGE SCALE GENOMIC DNA]</scope>
    <source>
        <strain evidence="7">DSM 100886 HEG_-6_39</strain>
    </source>
</reference>
<protein>
    <submittedName>
        <fullName evidence="6">Heme chaperone CcmE</fullName>
    </submittedName>
</protein>
<sequence length="149" mass="16160">MSGSRTAKIAISTLVLGLAFSAMLYSSLAEDTQYYKHVDEVMTRPVEWYGKRLQLHGHASDIRRKPDSLDYRFEVTHNGQLVKATYRGIVPDTFKDGSEVVIKGTLGPNGFVVEPDGVMAKCPSKYEAGKPGAPGQTSRPAPGTQSSAN</sequence>
<accession>A0A143PP51</accession>
<dbReference type="OrthoDB" id="121943at2"/>
<keyword evidence="7" id="KW-1185">Reference proteome</keyword>
<evidence type="ECO:0000256" key="3">
    <source>
        <dbReference type="ARBA" id="ARBA00022748"/>
    </source>
</evidence>
<comment type="subcellular location">
    <subcellularLocation>
        <location evidence="1">Membrane</location>
    </subcellularLocation>
</comment>
<feature type="region of interest" description="Disordered" evidence="5">
    <location>
        <begin position="123"/>
        <end position="149"/>
    </location>
</feature>
<dbReference type="SUPFAM" id="SSF82093">
    <property type="entry name" value="Heme chaperone CcmE"/>
    <property type="match status" value="1"/>
</dbReference>
<keyword evidence="2" id="KW-0349">Heme</keyword>
<dbReference type="GO" id="GO:0017004">
    <property type="term" value="P:cytochrome complex assembly"/>
    <property type="evidence" value="ECO:0007669"/>
    <property type="project" value="UniProtKB-KW"/>
</dbReference>
<dbReference type="InterPro" id="IPR012340">
    <property type="entry name" value="NA-bd_OB-fold"/>
</dbReference>
<dbReference type="InterPro" id="IPR036127">
    <property type="entry name" value="CcmE-like_sf"/>
</dbReference>
<keyword evidence="2" id="KW-0479">Metal-binding</keyword>
<dbReference type="EMBL" id="CP015136">
    <property type="protein sequence ID" value="AMY10156.1"/>
    <property type="molecule type" value="Genomic_DNA"/>
</dbReference>